<accession>A0A1H5QSY3</accession>
<dbReference type="InterPro" id="IPR011991">
    <property type="entry name" value="ArsR-like_HTH"/>
</dbReference>
<dbReference type="Proteomes" id="UP000198878">
    <property type="component" value="Unassembled WGS sequence"/>
</dbReference>
<dbReference type="AlphaFoldDB" id="A0A1H5QSY3"/>
<dbReference type="GO" id="GO:0003700">
    <property type="term" value="F:DNA-binding transcription factor activity"/>
    <property type="evidence" value="ECO:0007669"/>
    <property type="project" value="InterPro"/>
</dbReference>
<reference evidence="3" key="1">
    <citation type="submission" date="2016-10" db="EMBL/GenBank/DDBJ databases">
        <authorList>
            <person name="Varghese N."/>
            <person name="Submissions S."/>
        </authorList>
    </citation>
    <scope>NUCLEOTIDE SEQUENCE [LARGE SCALE GENOMIC DNA]</scope>
    <source>
        <strain evidence="3">DSM 44654</strain>
    </source>
</reference>
<keyword evidence="3" id="KW-1185">Reference proteome</keyword>
<dbReference type="InterPro" id="IPR036390">
    <property type="entry name" value="WH_DNA-bd_sf"/>
</dbReference>
<dbReference type="SUPFAM" id="SSF46785">
    <property type="entry name" value="Winged helix' DNA-binding domain"/>
    <property type="match status" value="1"/>
</dbReference>
<gene>
    <name evidence="2" type="ORF">SAMN05421837_104601</name>
</gene>
<dbReference type="CDD" id="cd00090">
    <property type="entry name" value="HTH_ARSR"/>
    <property type="match status" value="1"/>
</dbReference>
<dbReference type="EMBL" id="FNUJ01000004">
    <property type="protein sequence ID" value="SEF29236.1"/>
    <property type="molecule type" value="Genomic_DNA"/>
</dbReference>
<protein>
    <submittedName>
        <fullName evidence="2">Regulatory protein, arsR family</fullName>
    </submittedName>
</protein>
<evidence type="ECO:0000313" key="3">
    <source>
        <dbReference type="Proteomes" id="UP000198878"/>
    </source>
</evidence>
<dbReference type="STRING" id="218821.SAMN05421837_104601"/>
<dbReference type="InterPro" id="IPR001845">
    <property type="entry name" value="HTH_ArsR_DNA-bd_dom"/>
</dbReference>
<proteinExistence type="predicted"/>
<dbReference type="SMART" id="SM00418">
    <property type="entry name" value="HTH_ARSR"/>
    <property type="match status" value="1"/>
</dbReference>
<organism evidence="2 3">
    <name type="scientific">Amycolatopsis pretoriensis</name>
    <dbReference type="NCBI Taxonomy" id="218821"/>
    <lineage>
        <taxon>Bacteria</taxon>
        <taxon>Bacillati</taxon>
        <taxon>Actinomycetota</taxon>
        <taxon>Actinomycetes</taxon>
        <taxon>Pseudonocardiales</taxon>
        <taxon>Pseudonocardiaceae</taxon>
        <taxon>Amycolatopsis</taxon>
    </lineage>
</organism>
<evidence type="ECO:0000313" key="2">
    <source>
        <dbReference type="EMBL" id="SEF29236.1"/>
    </source>
</evidence>
<feature type="domain" description="HTH arsR-type" evidence="1">
    <location>
        <begin position="21"/>
        <end position="106"/>
    </location>
</feature>
<dbReference type="InterPro" id="IPR036388">
    <property type="entry name" value="WH-like_DNA-bd_sf"/>
</dbReference>
<dbReference type="Pfam" id="PF01022">
    <property type="entry name" value="HTH_5"/>
    <property type="match status" value="1"/>
</dbReference>
<evidence type="ECO:0000259" key="1">
    <source>
        <dbReference type="SMART" id="SM00418"/>
    </source>
</evidence>
<sequence length="118" mass="12987">MVVERGRPIPIANSSMDLEPLLLAPTRLYIVTLLSERQWCTCGFIITALDIASPNLSRQLAKLRKAGIVQTRTRGRELQACLTREGSRRLVNHLKALQAVVSRAGRLAAIGAGQRDEV</sequence>
<dbReference type="Gene3D" id="1.10.10.10">
    <property type="entry name" value="Winged helix-like DNA-binding domain superfamily/Winged helix DNA-binding domain"/>
    <property type="match status" value="1"/>
</dbReference>
<name>A0A1H5QSY3_9PSEU</name>